<keyword evidence="1" id="KW-1133">Transmembrane helix</keyword>
<dbReference type="AlphaFoldDB" id="A0A922P3C8"/>
<gene>
    <name evidence="2" type="ORF">GV68_01980</name>
</gene>
<feature type="transmembrane region" description="Helical" evidence="1">
    <location>
        <begin position="6"/>
        <end position="24"/>
    </location>
</feature>
<keyword evidence="1" id="KW-0812">Transmembrane</keyword>
<reference evidence="2 3" key="1">
    <citation type="submission" date="2014-06" db="EMBL/GenBank/DDBJ databases">
        <title>Rhizobium pelagicum/R2-400B4.</title>
        <authorList>
            <person name="Kimes N.E."/>
            <person name="Lopez-Perez M."/>
        </authorList>
    </citation>
    <scope>NUCLEOTIDE SEQUENCE [LARGE SCALE GENOMIC DNA]</scope>
    <source>
        <strain evidence="2 3">R2-400B4</strain>
    </source>
</reference>
<dbReference type="EMBL" id="JOKJ01000001">
    <property type="protein sequence ID" value="KEQ11067.1"/>
    <property type="molecule type" value="Genomic_DNA"/>
</dbReference>
<evidence type="ECO:0000256" key="1">
    <source>
        <dbReference type="SAM" id="Phobius"/>
    </source>
</evidence>
<organism evidence="2 3">
    <name type="scientific">Pseudorhizobium pelagicum</name>
    <dbReference type="NCBI Taxonomy" id="1509405"/>
    <lineage>
        <taxon>Bacteria</taxon>
        <taxon>Pseudomonadati</taxon>
        <taxon>Pseudomonadota</taxon>
        <taxon>Alphaproteobacteria</taxon>
        <taxon>Hyphomicrobiales</taxon>
        <taxon>Rhizobiaceae</taxon>
        <taxon>Rhizobium/Agrobacterium group</taxon>
        <taxon>Pseudorhizobium</taxon>
    </lineage>
</organism>
<name>A0A922P3C8_9HYPH</name>
<evidence type="ECO:0000313" key="2">
    <source>
        <dbReference type="EMBL" id="KEQ11067.1"/>
    </source>
</evidence>
<sequence length="64" mass="7082">MNQREIILTFVLAMAVYVVTVFLWPSSIDTLDKSARLAGPPAETAFLSERFGVPSPDQNATRIE</sequence>
<protein>
    <submittedName>
        <fullName evidence="2">Uncharacterized protein</fullName>
    </submittedName>
</protein>
<accession>A0A922P3C8</accession>
<keyword evidence="1" id="KW-0472">Membrane</keyword>
<dbReference type="OrthoDB" id="8410837at2"/>
<comment type="caution">
    <text evidence="2">The sequence shown here is derived from an EMBL/GenBank/DDBJ whole genome shotgun (WGS) entry which is preliminary data.</text>
</comment>
<evidence type="ECO:0000313" key="3">
    <source>
        <dbReference type="Proteomes" id="UP000052167"/>
    </source>
</evidence>
<dbReference type="Proteomes" id="UP000052167">
    <property type="component" value="Unassembled WGS sequence"/>
</dbReference>
<proteinExistence type="predicted"/>
<keyword evidence="3" id="KW-1185">Reference proteome</keyword>
<dbReference type="RefSeq" id="WP_029618237.1">
    <property type="nucleotide sequence ID" value="NZ_CAJXID010000003.1"/>
</dbReference>